<comment type="function">
    <text evidence="1">Catalyzes the last step of tRNA splicing, the transfer of the splice junction 2'-phosphate from ligated tRNA to NAD to produce ADP-ribose 1''-2'' cyclic phosphate.</text>
</comment>
<dbReference type="PANTHER" id="PTHR12684">
    <property type="entry name" value="PUTATIVE PHOSPHOTRANSFERASE"/>
    <property type="match status" value="1"/>
</dbReference>
<dbReference type="Gene3D" id="3.20.170.30">
    <property type="match status" value="1"/>
</dbReference>
<dbReference type="Proteomes" id="UP000646827">
    <property type="component" value="Unassembled WGS sequence"/>
</dbReference>
<accession>A0A8H7S9U6</accession>
<dbReference type="Gene3D" id="1.10.10.970">
    <property type="entry name" value="RNA 2'-phosphotransferase, Tpt1/KptA family, N-terminal domain"/>
    <property type="match status" value="1"/>
</dbReference>
<keyword evidence="8" id="KW-1185">Reference proteome</keyword>
<name>A0A8H7S9U6_9FUNG</name>
<reference evidence="7 8" key="1">
    <citation type="submission" date="2020-12" db="EMBL/GenBank/DDBJ databases">
        <title>Metabolic potential, ecology and presence of endohyphal bacteria is reflected in genomic diversity of Mucoromycotina.</title>
        <authorList>
            <person name="Muszewska A."/>
            <person name="Okrasinska A."/>
            <person name="Steczkiewicz K."/>
            <person name="Drgas O."/>
            <person name="Orlowska M."/>
            <person name="Perlinska-Lenart U."/>
            <person name="Aleksandrzak-Piekarczyk T."/>
            <person name="Szatraj K."/>
            <person name="Zielenkiewicz U."/>
            <person name="Pilsyk S."/>
            <person name="Malc E."/>
            <person name="Mieczkowski P."/>
            <person name="Kruszewska J.S."/>
            <person name="Biernat P."/>
            <person name="Pawlowska J."/>
        </authorList>
    </citation>
    <scope>NUCLEOTIDE SEQUENCE [LARGE SCALE GENOMIC DNA]</scope>
    <source>
        <strain evidence="7 8">CBS 142.35</strain>
    </source>
</reference>
<proteinExistence type="inferred from homology"/>
<dbReference type="InterPro" id="IPR042080">
    <property type="entry name" value="RNA_2'-PTrans_N"/>
</dbReference>
<evidence type="ECO:0000313" key="7">
    <source>
        <dbReference type="EMBL" id="KAG2224643.1"/>
    </source>
</evidence>
<evidence type="ECO:0000256" key="5">
    <source>
        <dbReference type="ARBA" id="ARBA00023027"/>
    </source>
</evidence>
<dbReference type="Pfam" id="PF01885">
    <property type="entry name" value="PTS_2-RNA"/>
    <property type="match status" value="1"/>
</dbReference>
<dbReference type="InterPro" id="IPR042081">
    <property type="entry name" value="RNA_2'-PTrans_C"/>
</dbReference>
<comment type="similarity">
    <text evidence="2">Belongs to the KptA/TPT1 family.</text>
</comment>
<sequence>MDPHETIKLSKLLSYILRHGATKHKLNMRPDGYVLLDDILALAKFKSYTQENIEHVVKTNDKQRYTLIEINNQWMIRANQGHSLKSIVDQEQLLERIMEPYETVIHGTSIKKWEIIKKSGLSRMNRLHIHCAIGLPGESGVISGMRETSQVYIYINMRKAMNDGILFYKSSNNVILTEGQDGILLAKYFKKVLDHEGKSLL</sequence>
<protein>
    <recommendedName>
        <fullName evidence="3">2'-phosphotransferase</fullName>
        <ecNumber evidence="3">2.7.1.160</ecNumber>
    </recommendedName>
</protein>
<evidence type="ECO:0000256" key="3">
    <source>
        <dbReference type="ARBA" id="ARBA00012007"/>
    </source>
</evidence>
<keyword evidence="5" id="KW-0520">NAD</keyword>
<dbReference type="PANTHER" id="PTHR12684:SF2">
    <property type="entry name" value="TRNA 2'-PHOSPHOTRANSFERASE 1"/>
    <property type="match status" value="1"/>
</dbReference>
<dbReference type="SUPFAM" id="SSF56399">
    <property type="entry name" value="ADP-ribosylation"/>
    <property type="match status" value="1"/>
</dbReference>
<dbReference type="EC" id="2.7.1.160" evidence="3"/>
<comment type="catalytic activity">
    <reaction evidence="6">
        <text>2'-phospho-[ligated tRNA] + NAD(+) = mature tRNA + ADP-alpha-D-ribose 1'',2''-cyclic phosphate + nicotinamide</text>
        <dbReference type="Rhea" id="RHEA:23324"/>
        <dbReference type="Rhea" id="RHEA-COMP:11106"/>
        <dbReference type="Rhea" id="RHEA-COMP:11107"/>
        <dbReference type="ChEBI" id="CHEBI:17154"/>
        <dbReference type="ChEBI" id="CHEBI:57540"/>
        <dbReference type="ChEBI" id="CHEBI:76596"/>
        <dbReference type="ChEBI" id="CHEBI:82883"/>
        <dbReference type="ChEBI" id="CHEBI:85027"/>
        <dbReference type="EC" id="2.7.1.160"/>
    </reaction>
</comment>
<organism evidence="7 8">
    <name type="scientific">Circinella minor</name>
    <dbReference type="NCBI Taxonomy" id="1195481"/>
    <lineage>
        <taxon>Eukaryota</taxon>
        <taxon>Fungi</taxon>
        <taxon>Fungi incertae sedis</taxon>
        <taxon>Mucoromycota</taxon>
        <taxon>Mucoromycotina</taxon>
        <taxon>Mucoromycetes</taxon>
        <taxon>Mucorales</taxon>
        <taxon>Lichtheimiaceae</taxon>
        <taxon>Circinella</taxon>
    </lineage>
</organism>
<evidence type="ECO:0000256" key="4">
    <source>
        <dbReference type="ARBA" id="ARBA00022679"/>
    </source>
</evidence>
<dbReference type="OrthoDB" id="419694at2759"/>
<dbReference type="GO" id="GO:0000215">
    <property type="term" value="F:tRNA 2'-phosphotransferase activity"/>
    <property type="evidence" value="ECO:0007669"/>
    <property type="project" value="UniProtKB-EC"/>
</dbReference>
<evidence type="ECO:0000256" key="6">
    <source>
        <dbReference type="ARBA" id="ARBA00047949"/>
    </source>
</evidence>
<dbReference type="EMBL" id="JAEPRB010000039">
    <property type="protein sequence ID" value="KAG2224643.1"/>
    <property type="molecule type" value="Genomic_DNA"/>
</dbReference>
<gene>
    <name evidence="7" type="ORF">INT45_007888</name>
</gene>
<dbReference type="GO" id="GO:0006388">
    <property type="term" value="P:tRNA splicing, via endonucleolytic cleavage and ligation"/>
    <property type="evidence" value="ECO:0007669"/>
    <property type="project" value="TreeGrafter"/>
</dbReference>
<evidence type="ECO:0000256" key="2">
    <source>
        <dbReference type="ARBA" id="ARBA00009836"/>
    </source>
</evidence>
<evidence type="ECO:0000256" key="1">
    <source>
        <dbReference type="ARBA" id="ARBA00003343"/>
    </source>
</evidence>
<keyword evidence="4" id="KW-0808">Transferase</keyword>
<dbReference type="AlphaFoldDB" id="A0A8H7S9U6"/>
<comment type="caution">
    <text evidence="7">The sequence shown here is derived from an EMBL/GenBank/DDBJ whole genome shotgun (WGS) entry which is preliminary data.</text>
</comment>
<evidence type="ECO:0000313" key="8">
    <source>
        <dbReference type="Proteomes" id="UP000646827"/>
    </source>
</evidence>
<dbReference type="InterPro" id="IPR002745">
    <property type="entry name" value="Ptrans_KptA/Tpt1"/>
</dbReference>